<dbReference type="PANTHER" id="PTHR43875">
    <property type="entry name" value="MALTODEXTRIN IMPORT ATP-BINDING PROTEIN MSMX"/>
    <property type="match status" value="1"/>
</dbReference>
<dbReference type="Pfam" id="PF00005">
    <property type="entry name" value="ABC_tran"/>
    <property type="match status" value="1"/>
</dbReference>
<keyword evidence="2" id="KW-0813">Transport</keyword>
<dbReference type="Gene3D" id="2.40.50.140">
    <property type="entry name" value="Nucleic acid-binding proteins"/>
    <property type="match status" value="1"/>
</dbReference>
<keyword evidence="4" id="KW-0547">Nucleotide-binding</keyword>
<dbReference type="InterPro" id="IPR017871">
    <property type="entry name" value="ABC_transporter-like_CS"/>
</dbReference>
<dbReference type="InterPro" id="IPR047641">
    <property type="entry name" value="ABC_transpr_MalK/UgpC-like"/>
</dbReference>
<dbReference type="SUPFAM" id="SSF52540">
    <property type="entry name" value="P-loop containing nucleoside triphosphate hydrolases"/>
    <property type="match status" value="1"/>
</dbReference>
<comment type="caution">
    <text evidence="9">The sequence shown here is derived from an EMBL/GenBank/DDBJ whole genome shotgun (WGS) entry which is preliminary data.</text>
</comment>
<evidence type="ECO:0000256" key="1">
    <source>
        <dbReference type="ARBA" id="ARBA00005417"/>
    </source>
</evidence>
<dbReference type="InterPro" id="IPR012340">
    <property type="entry name" value="NA-bd_OB-fold"/>
</dbReference>
<evidence type="ECO:0000256" key="3">
    <source>
        <dbReference type="ARBA" id="ARBA00022475"/>
    </source>
</evidence>
<evidence type="ECO:0000313" key="9">
    <source>
        <dbReference type="EMBL" id="MDF2094629.1"/>
    </source>
</evidence>
<dbReference type="InterPro" id="IPR003439">
    <property type="entry name" value="ABC_transporter-like_ATP-bd"/>
</dbReference>
<protein>
    <submittedName>
        <fullName evidence="9">ABC transporter ATP-binding protein</fullName>
    </submittedName>
</protein>
<dbReference type="SMART" id="SM00382">
    <property type="entry name" value="AAA"/>
    <property type="match status" value="1"/>
</dbReference>
<keyword evidence="5 9" id="KW-0067">ATP-binding</keyword>
<dbReference type="Proteomes" id="UP001215503">
    <property type="component" value="Unassembled WGS sequence"/>
</dbReference>
<keyword evidence="6" id="KW-1278">Translocase</keyword>
<dbReference type="PROSITE" id="PS50893">
    <property type="entry name" value="ABC_TRANSPORTER_2"/>
    <property type="match status" value="1"/>
</dbReference>
<comment type="similarity">
    <text evidence="1">Belongs to the ABC transporter superfamily.</text>
</comment>
<dbReference type="Gene3D" id="3.40.50.300">
    <property type="entry name" value="P-loop containing nucleotide triphosphate hydrolases"/>
    <property type="match status" value="1"/>
</dbReference>
<evidence type="ECO:0000259" key="8">
    <source>
        <dbReference type="PROSITE" id="PS50893"/>
    </source>
</evidence>
<sequence length="382" mass="41122">MPADSGPAAVEAEAIRKTWGDAVAVDGISFRAESGEFLVLLGPSGCGKSTTLRMVAGLEESDSGRILIEGRDVTGRPPAERQISMVFQSYALFPHLNVAENIVFGLKVRRVPRAERDERLRRVAELTGLSALLERKPSQLSGGQRQRVALARAVVAEHPICLMDEPLSNLDAKLRHEMRQEIRALQQRLAMTVLYVTHDQTEAMSMADRVMLLNGGQVEQFATPDRLYDRPDSLFAAAFIGSPPMNLLPLESAGESVRLPDGRSVAASLSAKAVLGLRPEALRPVEPGQGLLLSEVTAVEYLGADSVVSARAGEAPLAVRLPGRVSLKPGDAMELTWDREDLHCFDAASERRRDEWRDLLAGALHGVSAGGGASGRSGEPVA</sequence>
<accession>A0ABT5YK37</accession>
<keyword evidence="10" id="KW-1185">Reference proteome</keyword>
<feature type="domain" description="ABC transporter" evidence="8">
    <location>
        <begin position="10"/>
        <end position="240"/>
    </location>
</feature>
<name>A0ABT5YK37_9PROT</name>
<evidence type="ECO:0000256" key="5">
    <source>
        <dbReference type="ARBA" id="ARBA00022840"/>
    </source>
</evidence>
<keyword evidence="7" id="KW-0472">Membrane</keyword>
<dbReference type="InterPro" id="IPR027417">
    <property type="entry name" value="P-loop_NTPase"/>
</dbReference>
<gene>
    <name evidence="9" type="ORF">P2G67_01405</name>
</gene>
<dbReference type="SUPFAM" id="SSF50331">
    <property type="entry name" value="MOP-like"/>
    <property type="match status" value="1"/>
</dbReference>
<organism evidence="9 10">
    <name type="scientific">Aquibaculum arenosum</name>
    <dbReference type="NCBI Taxonomy" id="3032591"/>
    <lineage>
        <taxon>Bacteria</taxon>
        <taxon>Pseudomonadati</taxon>
        <taxon>Pseudomonadota</taxon>
        <taxon>Alphaproteobacteria</taxon>
        <taxon>Rhodospirillales</taxon>
        <taxon>Rhodovibrionaceae</taxon>
        <taxon>Aquibaculum</taxon>
    </lineage>
</organism>
<dbReference type="InterPro" id="IPR003593">
    <property type="entry name" value="AAA+_ATPase"/>
</dbReference>
<evidence type="ECO:0000256" key="7">
    <source>
        <dbReference type="ARBA" id="ARBA00023136"/>
    </source>
</evidence>
<evidence type="ECO:0000256" key="2">
    <source>
        <dbReference type="ARBA" id="ARBA00022448"/>
    </source>
</evidence>
<evidence type="ECO:0000256" key="4">
    <source>
        <dbReference type="ARBA" id="ARBA00022741"/>
    </source>
</evidence>
<dbReference type="InterPro" id="IPR013611">
    <property type="entry name" value="Transp-assoc_OB_typ2"/>
</dbReference>
<evidence type="ECO:0000313" key="10">
    <source>
        <dbReference type="Proteomes" id="UP001215503"/>
    </source>
</evidence>
<dbReference type="PROSITE" id="PS00211">
    <property type="entry name" value="ABC_TRANSPORTER_1"/>
    <property type="match status" value="1"/>
</dbReference>
<reference evidence="9 10" key="1">
    <citation type="submission" date="2023-03" db="EMBL/GenBank/DDBJ databases">
        <title>Fodinicurvata sp. CAU 1616 isolated from sea sendiment.</title>
        <authorList>
            <person name="Kim W."/>
        </authorList>
    </citation>
    <scope>NUCLEOTIDE SEQUENCE [LARGE SCALE GENOMIC DNA]</scope>
    <source>
        <strain evidence="9 10">CAU 1616</strain>
    </source>
</reference>
<dbReference type="PANTHER" id="PTHR43875:SF15">
    <property type="entry name" value="TREHALOSE IMPORT ATP-BINDING PROTEIN SUGC"/>
    <property type="match status" value="1"/>
</dbReference>
<dbReference type="GO" id="GO:0005524">
    <property type="term" value="F:ATP binding"/>
    <property type="evidence" value="ECO:0007669"/>
    <property type="project" value="UniProtKB-KW"/>
</dbReference>
<dbReference type="EMBL" id="JARHUD010000001">
    <property type="protein sequence ID" value="MDF2094629.1"/>
    <property type="molecule type" value="Genomic_DNA"/>
</dbReference>
<dbReference type="RefSeq" id="WP_275819272.1">
    <property type="nucleotide sequence ID" value="NZ_JARHUD010000001.1"/>
</dbReference>
<dbReference type="Pfam" id="PF08402">
    <property type="entry name" value="TOBE_2"/>
    <property type="match status" value="1"/>
</dbReference>
<dbReference type="InterPro" id="IPR008995">
    <property type="entry name" value="Mo/tungstate-bd_C_term_dom"/>
</dbReference>
<proteinExistence type="inferred from homology"/>
<evidence type="ECO:0000256" key="6">
    <source>
        <dbReference type="ARBA" id="ARBA00022967"/>
    </source>
</evidence>
<dbReference type="Gene3D" id="2.40.50.100">
    <property type="match status" value="1"/>
</dbReference>
<keyword evidence="3" id="KW-1003">Cell membrane</keyword>